<dbReference type="GO" id="GO:0006351">
    <property type="term" value="P:DNA-templated transcription"/>
    <property type="evidence" value="ECO:0007669"/>
    <property type="project" value="InterPro"/>
</dbReference>
<evidence type="ECO:0000256" key="5">
    <source>
        <dbReference type="ARBA" id="ARBA00022953"/>
    </source>
</evidence>
<sequence>MVNTEDCNLRLTDVTLKSGNWKDKFVEEKETCLVPVLRTAMPDKRKTTQLEGLLALQKRNQAAPDLQQNVHSTLLVEDTIKRLKEVVYDVEKIRSDPINNKAHMQKWWRNQSTAVQAKVMQDVRELHEIDFSSYMFMIKSDVKPKMDSTPQHEYSALQTVIYHEKLINSLFGPIFKEINERRLDAIHPHFVFNTRMTASDLNDRVRCLHPDADYDFIEVDLSKFDKSANRFHLQLQLEIYRMFGLDEWAAFLWEVSHSQPTVRDVQNGMTAYIWYQQKSGDADTYNANSDRTMCALLSELPLEKCVLMTYGGDDSLIVFPKGLKLVDPCEKLATKWNFECKIFKFLVPAFCGKFLIRVQDKLVFVPDPVKTVTKFGKKCIRDVQHLAEIYISLNDGNRLLSDANVLYALDCAVADRYRYGKSSIYALCALWKHIRSFTAYCTLFRQNGKELNPIDVDWEKAKAAVNQFYDW</sequence>
<evidence type="ECO:0000313" key="7">
    <source>
        <dbReference type="EMBL" id="AAA46820.1"/>
    </source>
</evidence>
<dbReference type="InterPro" id="IPR001788">
    <property type="entry name" value="RNA-dep_RNA_pol_alsuvir"/>
</dbReference>
<dbReference type="CDD" id="cd23251">
    <property type="entry name" value="Virgaviridae_RdRp"/>
    <property type="match status" value="1"/>
</dbReference>
<proteinExistence type="predicted"/>
<dbReference type="PROSITE" id="PS50507">
    <property type="entry name" value="RDRP_SSRNA_POS"/>
    <property type="match status" value="1"/>
</dbReference>
<dbReference type="SUPFAM" id="SSF56672">
    <property type="entry name" value="DNA/RNA polymerases"/>
    <property type="match status" value="1"/>
</dbReference>
<evidence type="ECO:0000259" key="6">
    <source>
        <dbReference type="PROSITE" id="PS50507"/>
    </source>
</evidence>
<dbReference type="GO" id="GO:0003723">
    <property type="term" value="F:RNA binding"/>
    <property type="evidence" value="ECO:0007669"/>
    <property type="project" value="InterPro"/>
</dbReference>
<evidence type="ECO:0000256" key="2">
    <source>
        <dbReference type="ARBA" id="ARBA00022679"/>
    </source>
</evidence>
<dbReference type="GO" id="GO:0039694">
    <property type="term" value="P:viral RNA genome replication"/>
    <property type="evidence" value="ECO:0007669"/>
    <property type="project" value="InterPro"/>
</dbReference>
<keyword evidence="1" id="KW-0696">RNA-directed RNA polymerase</keyword>
<feature type="domain" description="RdRp catalytic" evidence="6">
    <location>
        <begin position="214"/>
        <end position="327"/>
    </location>
</feature>
<evidence type="ECO:0000256" key="4">
    <source>
        <dbReference type="ARBA" id="ARBA00022741"/>
    </source>
</evidence>
<evidence type="ECO:0000256" key="1">
    <source>
        <dbReference type="ARBA" id="ARBA00022484"/>
    </source>
</evidence>
<dbReference type="EMBL" id="M90705">
    <property type="protein sequence ID" value="AAA46820.1"/>
    <property type="molecule type" value="Genomic_RNA"/>
</dbReference>
<accession>Q84697</accession>
<evidence type="ECO:0000256" key="3">
    <source>
        <dbReference type="ARBA" id="ARBA00022695"/>
    </source>
</evidence>
<keyword evidence="5" id="KW-0693">Viral RNA replication</keyword>
<protein>
    <submittedName>
        <fullName evidence="7">54k protein</fullName>
    </submittedName>
</protein>
<dbReference type="InterPro" id="IPR043502">
    <property type="entry name" value="DNA/RNA_pol_sf"/>
</dbReference>
<organism evidence="7">
    <name type="scientific">Pea early browning virus</name>
    <dbReference type="NCBI Taxonomy" id="12294"/>
    <lineage>
        <taxon>Viruses</taxon>
        <taxon>Riboviria</taxon>
        <taxon>Orthornavirae</taxon>
        <taxon>Kitrinoviricota</taxon>
        <taxon>Alsuviricetes</taxon>
        <taxon>Martellivirales</taxon>
        <taxon>Virgaviridae</taxon>
        <taxon>Tobravirus</taxon>
        <taxon>Tobravirus pisi</taxon>
    </lineage>
</organism>
<gene>
    <name evidence="7" type="primary">54k</name>
</gene>
<dbReference type="InterPro" id="IPR047310">
    <property type="entry name" value="Virgaviridae_RdRp"/>
</dbReference>
<reference evidence="7" key="1">
    <citation type="journal article" date="1992" name="Proc. Natl. Acad. Sci. U.S.A.">
        <title>Plants transformed with a region of the 201-kilodalton replicase gene from pea early browning virus RNA1 are resistant to virus infection.</title>
        <authorList>
            <person name="MacFarlane S.A."/>
            <person name="Davies J.W."/>
        </authorList>
    </citation>
    <scope>NUCLEOTIDE SEQUENCE</scope>
    <source>
        <strain evidence="7">British SP5</strain>
    </source>
</reference>
<organismHost>
    <name type="scientific">Pisum sativum</name>
    <name type="common">Garden pea</name>
    <name type="synonym">Lathyrus oleraceus</name>
    <dbReference type="NCBI Taxonomy" id="3888"/>
</organismHost>
<keyword evidence="4" id="KW-0547">Nucleotide-binding</keyword>
<dbReference type="GO" id="GO:0003968">
    <property type="term" value="F:RNA-directed RNA polymerase activity"/>
    <property type="evidence" value="ECO:0007669"/>
    <property type="project" value="UniProtKB-KW"/>
</dbReference>
<keyword evidence="2" id="KW-0808">Transferase</keyword>
<dbReference type="InterPro" id="IPR007094">
    <property type="entry name" value="RNA-dir_pol_PSvirus"/>
</dbReference>
<dbReference type="Pfam" id="PF00978">
    <property type="entry name" value="RdRP_2"/>
    <property type="match status" value="1"/>
</dbReference>
<dbReference type="GO" id="GO:0000166">
    <property type="term" value="F:nucleotide binding"/>
    <property type="evidence" value="ECO:0007669"/>
    <property type="project" value="UniProtKB-KW"/>
</dbReference>
<organismHost>
    <name type="scientific">Phaseolus vulgaris</name>
    <name type="common">Kidney bean</name>
    <name type="synonym">French bean</name>
    <dbReference type="NCBI Taxonomy" id="3885"/>
</organismHost>
<keyword evidence="3" id="KW-0548">Nucleotidyltransferase</keyword>
<name>Q84697_PEBV</name>